<dbReference type="GO" id="GO:0140359">
    <property type="term" value="F:ABC-type transporter activity"/>
    <property type="evidence" value="ECO:0007669"/>
    <property type="project" value="InterPro"/>
</dbReference>
<dbReference type="GO" id="GO:0005524">
    <property type="term" value="F:ATP binding"/>
    <property type="evidence" value="ECO:0007669"/>
    <property type="project" value="UniProtKB-KW"/>
</dbReference>
<feature type="compositionally biased region" description="Low complexity" evidence="9">
    <location>
        <begin position="2704"/>
        <end position="2718"/>
    </location>
</feature>
<keyword evidence="7 10" id="KW-1133">Transmembrane helix</keyword>
<feature type="transmembrane region" description="Helical" evidence="10">
    <location>
        <begin position="1279"/>
        <end position="1301"/>
    </location>
</feature>
<dbReference type="SUPFAM" id="SSF90123">
    <property type="entry name" value="ABC transporter transmembrane region"/>
    <property type="match status" value="2"/>
</dbReference>
<dbReference type="SUPFAM" id="SSF52540">
    <property type="entry name" value="P-loop containing nucleoside triphosphate hydrolases"/>
    <property type="match status" value="2"/>
</dbReference>
<feature type="transmembrane region" description="Helical" evidence="10">
    <location>
        <begin position="409"/>
        <end position="434"/>
    </location>
</feature>
<keyword evidence="4" id="KW-0677">Repeat</keyword>
<organism evidence="13 14">
    <name type="scientific">Tilletia horrida</name>
    <dbReference type="NCBI Taxonomy" id="155126"/>
    <lineage>
        <taxon>Eukaryota</taxon>
        <taxon>Fungi</taxon>
        <taxon>Dikarya</taxon>
        <taxon>Basidiomycota</taxon>
        <taxon>Ustilaginomycotina</taxon>
        <taxon>Exobasidiomycetes</taxon>
        <taxon>Tilletiales</taxon>
        <taxon>Tilletiaceae</taxon>
        <taxon>Tilletia</taxon>
    </lineage>
</organism>
<evidence type="ECO:0000256" key="3">
    <source>
        <dbReference type="ARBA" id="ARBA00022692"/>
    </source>
</evidence>
<feature type="region of interest" description="Disordered" evidence="9">
    <location>
        <begin position="3288"/>
        <end position="3334"/>
    </location>
</feature>
<keyword evidence="8 10" id="KW-0472">Membrane</keyword>
<feature type="transmembrane region" description="Helical" evidence="10">
    <location>
        <begin position="116"/>
        <end position="137"/>
    </location>
</feature>
<evidence type="ECO:0000256" key="10">
    <source>
        <dbReference type="SAM" id="Phobius"/>
    </source>
</evidence>
<feature type="compositionally biased region" description="Basic and acidic residues" evidence="9">
    <location>
        <begin position="468"/>
        <end position="477"/>
    </location>
</feature>
<evidence type="ECO:0000256" key="9">
    <source>
        <dbReference type="SAM" id="MobiDB-lite"/>
    </source>
</evidence>
<keyword evidence="14" id="KW-1185">Reference proteome</keyword>
<dbReference type="InterPro" id="IPR050173">
    <property type="entry name" value="ABC_transporter_C-like"/>
</dbReference>
<accession>A0AAN6GP23</accession>
<dbReference type="Pfam" id="PF00664">
    <property type="entry name" value="ABC_membrane"/>
    <property type="match status" value="2"/>
</dbReference>
<feature type="region of interest" description="Disordered" evidence="9">
    <location>
        <begin position="2345"/>
        <end position="2419"/>
    </location>
</feature>
<dbReference type="PANTHER" id="PTHR24223">
    <property type="entry name" value="ATP-BINDING CASSETTE SUB-FAMILY C"/>
    <property type="match status" value="1"/>
</dbReference>
<feature type="region of interest" description="Disordered" evidence="9">
    <location>
        <begin position="462"/>
        <end position="483"/>
    </location>
</feature>
<feature type="domain" description="ABC transmembrane type-1" evidence="12">
    <location>
        <begin position="1058"/>
        <end position="1335"/>
    </location>
</feature>
<dbReference type="InterPro" id="IPR003439">
    <property type="entry name" value="ABC_transporter-like_ATP-bd"/>
</dbReference>
<dbReference type="SUPFAM" id="SSF56281">
    <property type="entry name" value="Metallo-hydrolase/oxidoreductase"/>
    <property type="match status" value="1"/>
</dbReference>
<dbReference type="Gene3D" id="3.60.15.10">
    <property type="entry name" value="Ribonuclease Z/Hydroxyacylglutathione hydrolase-like"/>
    <property type="match status" value="1"/>
</dbReference>
<evidence type="ECO:0000256" key="8">
    <source>
        <dbReference type="ARBA" id="ARBA00023136"/>
    </source>
</evidence>
<reference evidence="13" key="1">
    <citation type="journal article" date="2023" name="PhytoFront">
        <title>Draft Genome Resources of Seven Strains of Tilletia horrida, Causal Agent of Kernel Smut of Rice.</title>
        <authorList>
            <person name="Khanal S."/>
            <person name="Antony Babu S."/>
            <person name="Zhou X.G."/>
        </authorList>
    </citation>
    <scope>NUCLEOTIDE SEQUENCE</scope>
    <source>
        <strain evidence="13">TX6</strain>
    </source>
</reference>
<dbReference type="SMART" id="SM00382">
    <property type="entry name" value="AAA"/>
    <property type="match status" value="2"/>
</dbReference>
<feature type="transmembrane region" description="Helical" evidence="10">
    <location>
        <begin position="507"/>
        <end position="528"/>
    </location>
</feature>
<sequence>MDGSKISQKFYTRTMAPFLDQTKPVSNQRANAIEELNLIITASAVACVLLYLAVIAYRQKAGRIRLTENEPSERLHRQAEDILQEDDITTAAFESVLSEPVHEEQYHQSVRNYRNILLLLALPSLLLSVLSFVKLHIEHAPALITVSLGADALLWITVVALLLTPLSTHGRWPRILQLTLLLSSTFITHALRVVIPPPLSWNSETGTPIQLPGPFDGALLWEQVAATALSFAAWIVNGLVPSGPVRLVPSAQPGTIPANPVVRDDAAGASSLSFLYYSYCFPLVKTAYTKGTLNPDDVPYVSDSYRASELHRRTQLALARLSLKDKEHSSTPPSHTSERDSRKESNRRAWRLFKVLVITNRGLVISILSLTVFAAGSFYVPWILLWMMISALERAEQANIPAGIAIRQNFVFAVAIGVVQIVSSWLVNHAWGLASANLKARFRAQLSALLLAKSLRRKDASTANDKATTGEDGKATDSDDDENTTGFATKSKIITLQTVDIERVEQFSMHIFVAINCPMELVVGGILAYKVLGISAIIGLLMSFITAPIVYYITKRAEQVQEHLMEARDKRSSSMNEAFQAIRMIKFSSWERKVIDRIMQIRRTELRHQRQQYLLDACSGFLFFLAPMLVIVTAFSSYSLFFGLPLTPSRAFTAFSVLQELRFALIQLPDTLSSAVQSWTSLRRIANYLDVPEVDVPDSFNLSSEQALGTNLQIRLQNATIGWPVSSVSSATPTASVTPTFRLRDVSASFTPKELNLICGKLGSGKTLLLQGLLGEADLLAGSMTCPRSTPDAVSQSHDPRIYTRGQWISPVLTAYVPQTAFLTNASLRSNILFGLPMIKERYDQVLDACALLPDLALFEDGDEVEIGEGGIGLSGGQKARVSLARAVYSRAQTLLLDDVLSAVDAHTAVHIHKNLLKGPLMEHRTVLLVSHQVQLVAPSASTVLVLDNGAVKYQGSSTDFLKSPHYRGLLETDEERTKPESDDIDLVNEQSKESEEDASTTTAVSQTDEKTAEPEAVVKTAPKKLVEEENRNIGAIGFATWKRYLVSAGGYKLIPVLVAVVIPSFWAVLSSWWLRAFSADAKDLDHSQHSVTYWMTGYSILVLIECILQFCKWIAVYTMSLQASRVIFKAALDAVFRAPMRFHDTVPTGRLLNRFTTDQEEVDSNLAASLVEFVDQSLAVIFAIAAVTLGGGWYFLIIVALLAPLYMFTGRVFAGAARDIRRLQQTAKSPVVQTFSDVINGVAVVRAFGNSATTLSNFFRQLDNNSRYNLFNRQTIRWLSSLYALVTATLYFSAAALIMLSGANSALAAFALTFLFSIGNNVFFVVMSYSLVETAGVAVERLVEYADLKSEAALVIEPRPPASWPHAGQVTFDNLRLRYAPDLPEVLKGVTFEVAAGQKIGIVGPTGCGKSTTVTSLFRLVDGFSGGRILIDGIDISKIGLEDLRSRLMIVPQDPVILSGTLRDSIDVFKEHTDEEVLAALKKVHLIGSPNPGVSSLSRALSQVDGEEQNMNVFEDLGYSISDGGSNLSNGQRQLLCMARALLGRSKVVIFDEASSSVDVDADDLITATLREEFADCTVITIAHRLRTIMHSDKVVVMDRGTVAEFASPAELLERPDSHFHKLCAASGKAEFVKLKELSRRDSPTHSGFLTEYPLIRVDMHTHDTPPLPPHLIGRLRSGNDANLDAAIGDLHSSQTHFRHAEIHLLTHLHSDHLVGLGDKTKWPDLVICSNATKEMLLRLETQKHRIAMDVDQDDPNPPYRHLRITKKEAQATRKVTGATLKPRDVLRGLPLNTPTQIQYTQTTKLTITLIDANHMPGAVMFLIEGPRGAVLHTGDVRAEPWWIEKLRREPVLQRWIAPDVCAKLIENPNNSSFSNPHDWATGFNTAGDDEEILSQTPPMESTWVQQSAGSALTPHTLTASNLAAGHGHGMQSQLSSQTSAIPPPENTSFVLENIYLDTECLFFTKPALSKTEAVKETIKLISQFPSNTPVFINCFTWGYEELLIGICRAFGARIHVDKYKRMMYGHLAPDHAREGSGDSGKKTSIGADSHPFLLQALTLQEDSTRFHACERQNMCSWLKRFFTPERIDRGSVPQKSDQEGESYGKTDQGNGKGGATDVAPSSWPRVITSPSSLLAQGRPGSKHSGATEEEIDEARTMHMRQIRAKDKLPDLSSPIAPLRAASAGPQRDAKDKDELAVEAKLRQNAGKTQQNILHLNPTEISAPAWKKYVASIQVDIDAAKRGEKPWPRYLFVPFARHSPLPELQSLVELFRPRTITPNTVSKRLGGWVYFIIPRLFGSALHRQNPAQLETECRSLLGLENWERAKVKEKELFGIYQSLLEERAKNKAERERQRTFTTEFNHSSNSAAKSSSTISIPPPGQGRPVAETSTVTSSKSSQRSLASAKSSNASHSDSRVSNDLVTSSAAANLRANRDQESSLMLLRLLDYYLHREPPALLETMVGDKSELERHLSDLRNIAVMGSVGGVDDEEMEIEEALAAALLSGESEEKAGHEQDGVGSASLPSKAIPSTAAYEADVSGSAPRMDVTTRAQALTGESNASQASSQKATQGGYEGGDEKDDDSEESASPSTITQLPYRVPTDGPSRLGGQPVTHIDSARQSQLGVLHPAVHPSTEDGAASLSDGQALSHHEEVQLSESVRFSTPAHSQLRPQDDRQQHDSPSLGGTSLAAGQSPGDNDRGTRFSSVIPSSPPRLSSLSIHRRRLKHGREGDSQASLTSSSQQTGYGETGELFHRSPTNDVRAARMQADMTYNETHQVRPLDLAERIPSQDQRAHANDEDWGAALLRRPTRSSSLHDPAEDMNVAAEAGSQCDAAIKQHLETVLLMFRREFTSTLDRALQLRLAYECLAKGPQLRLLGDSNTFGTTDLDNELLQYVLQDASRLQSNISEFGNAVWALIVRTGAPANVQGRQLSAEIEAVTPPLLLSIEASYFLGHQLAKWARSGGSLRAATEPTPLALMGRIAGLIESLPDVLDTGMEILRHVADATRKAISPVDQSMLAQLVQAGHIARMTMLASAGLLHFVIQLARPVEQDDEGLEGILKDGVLWEAKQCLGAFAKMLDEAKLLRKDESHDQDSQMSQTGPPLQRRNASGSSEWGSEESAVDGSFKRRKIDNQTTRDRAPVSIIPPSSSNEASQDADDNGLDSDFLLFPAMAGLCNRRMEQVDENNGAHRAPVPQMSGAGVNEGTSTESGGAVSDEAVERLTRRFRLEAAQIRSKVASSQSAAEPHPLARPSLWASREDDDPSIELSSQAPVVLTQREWRRPLLIETESEATGTSTQLMNPACVNESEREAEAEEGSGRVAAPGPSGQAATHAAGMTVDVSDSLWEDVSVDTSAIEAQRLRMAQEAGDGRLRSGLFGGHRHQAGIPEGQSQDL</sequence>
<evidence type="ECO:0000259" key="12">
    <source>
        <dbReference type="PROSITE" id="PS50929"/>
    </source>
</evidence>
<feature type="compositionally biased region" description="Polar residues" evidence="9">
    <location>
        <begin position="2655"/>
        <end position="2670"/>
    </location>
</feature>
<keyword evidence="2" id="KW-0813">Transport</keyword>
<feature type="transmembrane region" description="Helical" evidence="10">
    <location>
        <begin position="143"/>
        <end position="163"/>
    </location>
</feature>
<evidence type="ECO:0000256" key="7">
    <source>
        <dbReference type="ARBA" id="ARBA00022989"/>
    </source>
</evidence>
<feature type="region of interest" description="Disordered" evidence="9">
    <location>
        <begin position="2629"/>
        <end position="2756"/>
    </location>
</feature>
<dbReference type="PROSITE" id="PS50893">
    <property type="entry name" value="ABC_TRANSPORTER_2"/>
    <property type="match status" value="2"/>
</dbReference>
<feature type="transmembrane region" description="Helical" evidence="10">
    <location>
        <begin position="363"/>
        <end position="389"/>
    </location>
</feature>
<feature type="region of interest" description="Disordered" evidence="9">
    <location>
        <begin position="3189"/>
        <end position="3216"/>
    </location>
</feature>
<dbReference type="CDD" id="cd03250">
    <property type="entry name" value="ABCC_MRP_domain1"/>
    <property type="match status" value="1"/>
</dbReference>
<dbReference type="GO" id="GO:0000329">
    <property type="term" value="C:fungal-type vacuole membrane"/>
    <property type="evidence" value="ECO:0007669"/>
    <property type="project" value="TreeGrafter"/>
</dbReference>
<dbReference type="Pfam" id="PF00005">
    <property type="entry name" value="ABC_tran"/>
    <property type="match status" value="2"/>
</dbReference>
<feature type="transmembrane region" description="Helical" evidence="10">
    <location>
        <begin position="613"/>
        <end position="632"/>
    </location>
</feature>
<keyword evidence="6" id="KW-0067">ATP-binding</keyword>
<evidence type="ECO:0000313" key="14">
    <source>
        <dbReference type="Proteomes" id="UP001176517"/>
    </source>
</evidence>
<feature type="region of interest" description="Disordered" evidence="9">
    <location>
        <begin position="3087"/>
        <end position="3161"/>
    </location>
</feature>
<feature type="transmembrane region" description="Helical" evidence="10">
    <location>
        <begin position="36"/>
        <end position="57"/>
    </location>
</feature>
<dbReference type="InterPro" id="IPR027417">
    <property type="entry name" value="P-loop_NTPase"/>
</dbReference>
<comment type="subcellular location">
    <subcellularLocation>
        <location evidence="1">Membrane</location>
        <topology evidence="1">Multi-pass membrane protein</topology>
    </subcellularLocation>
</comment>
<feature type="region of interest" description="Disordered" evidence="9">
    <location>
        <begin position="324"/>
        <end position="343"/>
    </location>
</feature>
<feature type="region of interest" description="Disordered" evidence="9">
    <location>
        <begin position="2505"/>
        <end position="2525"/>
    </location>
</feature>
<evidence type="ECO:0000256" key="1">
    <source>
        <dbReference type="ARBA" id="ARBA00004141"/>
    </source>
</evidence>
<feature type="transmembrane region" description="Helical" evidence="10">
    <location>
        <begin position="1094"/>
        <end position="1116"/>
    </location>
</feature>
<feature type="compositionally biased region" description="Basic and acidic residues" evidence="9">
    <location>
        <begin position="2507"/>
        <end position="2516"/>
    </location>
</feature>
<evidence type="ECO:0000313" key="13">
    <source>
        <dbReference type="EMBL" id="KAK0550206.1"/>
    </source>
</evidence>
<evidence type="ECO:0000259" key="11">
    <source>
        <dbReference type="PROSITE" id="PS50893"/>
    </source>
</evidence>
<dbReference type="InterPro" id="IPR036640">
    <property type="entry name" value="ABC1_TM_sf"/>
</dbReference>
<feature type="compositionally biased region" description="Polar residues" evidence="9">
    <location>
        <begin position="1932"/>
        <end position="1943"/>
    </location>
</feature>
<evidence type="ECO:0000256" key="5">
    <source>
        <dbReference type="ARBA" id="ARBA00022741"/>
    </source>
</evidence>
<dbReference type="CDD" id="cd18596">
    <property type="entry name" value="ABC_6TM_VMR1_D1_like"/>
    <property type="match status" value="1"/>
</dbReference>
<dbReference type="FunFam" id="1.20.1560.10:FF:000013">
    <property type="entry name" value="ABC transporter C family member 2"/>
    <property type="match status" value="1"/>
</dbReference>
<dbReference type="EMBL" id="JAPDMZ010000097">
    <property type="protein sequence ID" value="KAK0550206.1"/>
    <property type="molecule type" value="Genomic_DNA"/>
</dbReference>
<feature type="domain" description="ABC transmembrane type-1" evidence="12">
    <location>
        <begin position="364"/>
        <end position="677"/>
    </location>
</feature>
<proteinExistence type="predicted"/>
<feature type="transmembrane region" description="Helical" evidence="10">
    <location>
        <begin position="534"/>
        <end position="553"/>
    </location>
</feature>
<dbReference type="Gene3D" id="3.40.50.300">
    <property type="entry name" value="P-loop containing nucleotide triphosphate hydrolases"/>
    <property type="match status" value="2"/>
</dbReference>
<feature type="compositionally biased region" description="Low complexity" evidence="9">
    <location>
        <begin position="2364"/>
        <end position="2376"/>
    </location>
</feature>
<feature type="compositionally biased region" description="Basic and acidic residues" evidence="9">
    <location>
        <begin position="3131"/>
        <end position="3140"/>
    </location>
</feature>
<dbReference type="PROSITE" id="PS00211">
    <property type="entry name" value="ABC_TRANSPORTER_1"/>
    <property type="match status" value="1"/>
</dbReference>
<feature type="compositionally biased region" description="Low complexity" evidence="9">
    <location>
        <begin position="2389"/>
        <end position="2412"/>
    </location>
</feature>
<dbReference type="InterPro" id="IPR011527">
    <property type="entry name" value="ABC1_TM_dom"/>
</dbReference>
<feature type="transmembrane region" description="Helical" evidence="10">
    <location>
        <begin position="1054"/>
        <end position="1074"/>
    </location>
</feature>
<dbReference type="InterPro" id="IPR036866">
    <property type="entry name" value="RibonucZ/Hydroxyglut_hydro"/>
</dbReference>
<dbReference type="FunFam" id="3.40.50.300:FF:001354">
    <property type="entry name" value="ATP-binding cassette (ABC) transporter, putative"/>
    <property type="match status" value="1"/>
</dbReference>
<feature type="region of interest" description="Disordered" evidence="9">
    <location>
        <begin position="3235"/>
        <end position="3270"/>
    </location>
</feature>
<keyword evidence="5" id="KW-0547">Nucleotide-binding</keyword>
<dbReference type="InterPro" id="IPR003593">
    <property type="entry name" value="AAA+_ATPase"/>
</dbReference>
<dbReference type="CDD" id="cd18604">
    <property type="entry name" value="ABC_6TM_VMR1_D2_like"/>
    <property type="match status" value="1"/>
</dbReference>
<dbReference type="Gene3D" id="1.20.1560.10">
    <property type="entry name" value="ABC transporter type 1, transmembrane domain"/>
    <property type="match status" value="2"/>
</dbReference>
<feature type="region of interest" description="Disordered" evidence="9">
    <location>
        <begin position="3371"/>
        <end position="3394"/>
    </location>
</feature>
<feature type="compositionally biased region" description="Basic and acidic residues" evidence="9">
    <location>
        <begin position="2345"/>
        <end position="2355"/>
    </location>
</feature>
<feature type="region of interest" description="Disordered" evidence="9">
    <location>
        <begin position="2554"/>
        <end position="2612"/>
    </location>
</feature>
<feature type="region of interest" description="Disordered" evidence="9">
    <location>
        <begin position="966"/>
        <end position="1017"/>
    </location>
</feature>
<feature type="compositionally biased region" description="Polar residues" evidence="9">
    <location>
        <begin position="3291"/>
        <end position="3300"/>
    </location>
</feature>
<feature type="region of interest" description="Disordered" evidence="9">
    <location>
        <begin position="1924"/>
        <end position="1943"/>
    </location>
</feature>
<dbReference type="GO" id="GO:0016887">
    <property type="term" value="F:ATP hydrolysis activity"/>
    <property type="evidence" value="ECO:0007669"/>
    <property type="project" value="InterPro"/>
</dbReference>
<feature type="region of interest" description="Disordered" evidence="9">
    <location>
        <begin position="2090"/>
        <end position="2151"/>
    </location>
</feature>
<name>A0AAN6GP23_9BASI</name>
<feature type="compositionally biased region" description="Low complexity" evidence="9">
    <location>
        <begin position="2732"/>
        <end position="2743"/>
    </location>
</feature>
<feature type="region of interest" description="Disordered" evidence="9">
    <location>
        <begin position="2168"/>
        <end position="2195"/>
    </location>
</feature>
<comment type="caution">
    <text evidence="13">The sequence shown here is derived from an EMBL/GenBank/DDBJ whole genome shotgun (WGS) entry which is preliminary data.</text>
</comment>
<gene>
    <name evidence="13" type="ORF">OC846_003756</name>
</gene>
<feature type="domain" description="ABC transporter" evidence="11">
    <location>
        <begin position="1371"/>
        <end position="1626"/>
    </location>
</feature>
<dbReference type="Proteomes" id="UP001176517">
    <property type="component" value="Unassembled WGS sequence"/>
</dbReference>
<dbReference type="InterPro" id="IPR017871">
    <property type="entry name" value="ABC_transporter-like_CS"/>
</dbReference>
<dbReference type="CDD" id="cd03244">
    <property type="entry name" value="ABCC_MRP_domain2"/>
    <property type="match status" value="1"/>
</dbReference>
<protein>
    <submittedName>
        <fullName evidence="13">Uncharacterized protein</fullName>
    </submittedName>
</protein>
<evidence type="ECO:0000256" key="4">
    <source>
        <dbReference type="ARBA" id="ARBA00022737"/>
    </source>
</evidence>
<feature type="compositionally biased region" description="Acidic residues" evidence="9">
    <location>
        <begin position="2575"/>
        <end position="2585"/>
    </location>
</feature>
<dbReference type="PROSITE" id="PS50929">
    <property type="entry name" value="ABC_TM1F"/>
    <property type="match status" value="2"/>
</dbReference>
<evidence type="ECO:0000256" key="6">
    <source>
        <dbReference type="ARBA" id="ARBA00022840"/>
    </source>
</evidence>
<dbReference type="Gene3D" id="3.40.50.12650">
    <property type="match status" value="1"/>
</dbReference>
<feature type="domain" description="ABC transporter" evidence="11">
    <location>
        <begin position="714"/>
        <end position="974"/>
    </location>
</feature>
<keyword evidence="3 10" id="KW-0812">Transmembrane</keyword>
<dbReference type="PANTHER" id="PTHR24223:SF353">
    <property type="entry name" value="ABC TRANSPORTER ATP-BINDING PROTEIN_PERMEASE VMR1-RELATED"/>
    <property type="match status" value="1"/>
</dbReference>
<feature type="transmembrane region" description="Helical" evidence="10">
    <location>
        <begin position="1179"/>
        <end position="1204"/>
    </location>
</feature>
<feature type="compositionally biased region" description="Polar residues" evidence="9">
    <location>
        <begin position="2554"/>
        <end position="2569"/>
    </location>
</feature>
<evidence type="ECO:0000256" key="2">
    <source>
        <dbReference type="ARBA" id="ARBA00022448"/>
    </source>
</evidence>